<dbReference type="AlphaFoldDB" id="A0A255EF74"/>
<accession>A0A255EF74</accession>
<keyword evidence="2" id="KW-1185">Reference proteome</keyword>
<evidence type="ECO:0000313" key="2">
    <source>
        <dbReference type="Proteomes" id="UP000216300"/>
    </source>
</evidence>
<sequence length="290" mass="32202">MNDRYTPLSVRTSSDPQTTRAWDVLFPGIPGHLRPSVDRWIQMMIVQYPDTVGVCQRALRYTVPGQMTAEGALKRHASASGENTLDVLDVLINYLGQVNRADSYRAADASHRFEDLKISLHEADSAWTLTKRPRWGLVQLVDATATSAFERTRDEGGDAAWLLAQAWEATFRQQPDYLTAYARIVQSIEAVALPILSPNDASATLGKAINNLSNSAEKWTVSSLDDRGQASAATLLAILRTVWENHQRHSSNDGKAPEPPDPNETEAVLFLAVTVVQWFQRGFVRPKLGY</sequence>
<evidence type="ECO:0000313" key="1">
    <source>
        <dbReference type="EMBL" id="OYN90184.1"/>
    </source>
</evidence>
<organism evidence="1 2">
    <name type="scientific">Parenemella sanctibonifatiensis</name>
    <dbReference type="NCBI Taxonomy" id="2016505"/>
    <lineage>
        <taxon>Bacteria</taxon>
        <taxon>Bacillati</taxon>
        <taxon>Actinomycetota</taxon>
        <taxon>Actinomycetes</taxon>
        <taxon>Propionibacteriales</taxon>
        <taxon>Propionibacteriaceae</taxon>
        <taxon>Parenemella</taxon>
    </lineage>
</organism>
<gene>
    <name evidence="1" type="ORF">CGZ91_08415</name>
</gene>
<comment type="caution">
    <text evidence="1">The sequence shown here is derived from an EMBL/GenBank/DDBJ whole genome shotgun (WGS) entry which is preliminary data.</text>
</comment>
<dbReference type="EMBL" id="NMVJ01000007">
    <property type="protein sequence ID" value="OYN90184.1"/>
    <property type="molecule type" value="Genomic_DNA"/>
</dbReference>
<reference evidence="1 2" key="1">
    <citation type="submission" date="2017-07" db="EMBL/GenBank/DDBJ databases">
        <title>Draft whole genome sequences of clinical Proprionibacteriaceae strains.</title>
        <authorList>
            <person name="Bernier A.-M."/>
            <person name="Bernard K."/>
            <person name="Domingo M.-C."/>
        </authorList>
    </citation>
    <scope>NUCLEOTIDE SEQUENCE [LARGE SCALE GENOMIC DNA]</scope>
    <source>
        <strain evidence="1 2">NML 150081</strain>
    </source>
</reference>
<name>A0A255EF74_9ACTN</name>
<protein>
    <submittedName>
        <fullName evidence="1">Uncharacterized protein</fullName>
    </submittedName>
</protein>
<proteinExistence type="predicted"/>
<dbReference type="Proteomes" id="UP000216300">
    <property type="component" value="Unassembled WGS sequence"/>
</dbReference>